<comment type="caution">
    <text evidence="2">The sequence shown here is derived from an EMBL/GenBank/DDBJ whole genome shotgun (WGS) entry which is preliminary data.</text>
</comment>
<dbReference type="InterPro" id="IPR021218">
    <property type="entry name" value="DUF2784"/>
</dbReference>
<dbReference type="AlphaFoldDB" id="A0A840NX46"/>
<feature type="transmembrane region" description="Helical" evidence="1">
    <location>
        <begin position="95"/>
        <end position="114"/>
    </location>
</feature>
<dbReference type="EMBL" id="JACHGN010000003">
    <property type="protein sequence ID" value="MBB5131782.1"/>
    <property type="molecule type" value="Genomic_DNA"/>
</dbReference>
<evidence type="ECO:0000313" key="3">
    <source>
        <dbReference type="Proteomes" id="UP000578449"/>
    </source>
</evidence>
<accession>A0A840NX46</accession>
<feature type="transmembrane region" description="Helical" evidence="1">
    <location>
        <begin position="12"/>
        <end position="29"/>
    </location>
</feature>
<sequence length="131" mass="14685">MIYRLVGETAMVVHFLVLVYMAFGGFLAWRWPRAIWPHAAIAAWGLISVTTGVECPLTIVENWGRHNAGLEGLRPSGFIDHYIEGVVYPEEYTTAVRWAVAAVVLSSWAGFVLLRRRARTPREDEAVSGTR</sequence>
<dbReference type="Proteomes" id="UP000578449">
    <property type="component" value="Unassembled WGS sequence"/>
</dbReference>
<keyword evidence="3" id="KW-1185">Reference proteome</keyword>
<keyword evidence="1" id="KW-1133">Transmembrane helix</keyword>
<dbReference type="RefSeq" id="WP_185048623.1">
    <property type="nucleotide sequence ID" value="NZ_BAABIX010000009.1"/>
</dbReference>
<evidence type="ECO:0000256" key="1">
    <source>
        <dbReference type="SAM" id="Phobius"/>
    </source>
</evidence>
<gene>
    <name evidence="2" type="ORF">HNP84_001495</name>
</gene>
<evidence type="ECO:0000313" key="2">
    <source>
        <dbReference type="EMBL" id="MBB5131782.1"/>
    </source>
</evidence>
<feature type="transmembrane region" description="Helical" evidence="1">
    <location>
        <begin position="41"/>
        <end position="60"/>
    </location>
</feature>
<keyword evidence="1" id="KW-0472">Membrane</keyword>
<keyword evidence="1" id="KW-0812">Transmembrane</keyword>
<evidence type="ECO:0008006" key="4">
    <source>
        <dbReference type="Google" id="ProtNLM"/>
    </source>
</evidence>
<dbReference type="Pfam" id="PF10861">
    <property type="entry name" value="DUF2784"/>
    <property type="match status" value="1"/>
</dbReference>
<protein>
    <recommendedName>
        <fullName evidence="4">DUF2784 domain-containing protein</fullName>
    </recommendedName>
</protein>
<reference evidence="2 3" key="1">
    <citation type="submission" date="2020-08" db="EMBL/GenBank/DDBJ databases">
        <title>Genomic Encyclopedia of Type Strains, Phase IV (KMG-IV): sequencing the most valuable type-strain genomes for metagenomic binning, comparative biology and taxonomic classification.</title>
        <authorList>
            <person name="Goeker M."/>
        </authorList>
    </citation>
    <scope>NUCLEOTIDE SEQUENCE [LARGE SCALE GENOMIC DNA]</scope>
    <source>
        <strain evidence="2 3">DSM 45615</strain>
    </source>
</reference>
<organism evidence="2 3">
    <name type="scientific">Thermocatellispora tengchongensis</name>
    <dbReference type="NCBI Taxonomy" id="1073253"/>
    <lineage>
        <taxon>Bacteria</taxon>
        <taxon>Bacillati</taxon>
        <taxon>Actinomycetota</taxon>
        <taxon>Actinomycetes</taxon>
        <taxon>Streptosporangiales</taxon>
        <taxon>Streptosporangiaceae</taxon>
        <taxon>Thermocatellispora</taxon>
    </lineage>
</organism>
<proteinExistence type="predicted"/>
<name>A0A840NX46_9ACTN</name>